<comment type="caution">
    <text evidence="1">The sequence shown here is derived from an EMBL/GenBank/DDBJ whole genome shotgun (WGS) entry which is preliminary data.</text>
</comment>
<proteinExistence type="predicted"/>
<keyword evidence="2" id="KW-1185">Reference proteome</keyword>
<sequence>MTTPSTSADGIVRIPARQTVVKKLGHWTTARAFEIRAHRGVVVLDLRSPRIPAGDVRVAVDADHARLTLLVPDDATIDDWDLHRSGRSRVGDPERPEVTAGRRIVLSGALRHAEIRIRRGGLAVLTAMFSREYWGDLRRAHREGRPPSVADPAHSD</sequence>
<gene>
    <name evidence="1" type="ORF">V1633_21725</name>
</gene>
<reference evidence="1 2" key="1">
    <citation type="submission" date="2024-01" db="EMBL/GenBank/DDBJ databases">
        <title>Genome insights into Plantactinospora sonchi sp. nov.</title>
        <authorList>
            <person name="Wang L."/>
        </authorList>
    </citation>
    <scope>NUCLEOTIDE SEQUENCE [LARGE SCALE GENOMIC DNA]</scope>
    <source>
        <strain evidence="1 2">NEAU-QY2</strain>
    </source>
</reference>
<organism evidence="1 2">
    <name type="scientific">Plantactinospora sonchi</name>
    <dbReference type="NCBI Taxonomy" id="1544735"/>
    <lineage>
        <taxon>Bacteria</taxon>
        <taxon>Bacillati</taxon>
        <taxon>Actinomycetota</taxon>
        <taxon>Actinomycetes</taxon>
        <taxon>Micromonosporales</taxon>
        <taxon>Micromonosporaceae</taxon>
        <taxon>Plantactinospora</taxon>
    </lineage>
</organism>
<dbReference type="Proteomes" id="UP001332243">
    <property type="component" value="Unassembled WGS sequence"/>
</dbReference>
<evidence type="ECO:0000313" key="1">
    <source>
        <dbReference type="EMBL" id="MEE6261104.1"/>
    </source>
</evidence>
<dbReference type="EMBL" id="JAZGQK010000017">
    <property type="protein sequence ID" value="MEE6261104.1"/>
    <property type="molecule type" value="Genomic_DNA"/>
</dbReference>
<dbReference type="RefSeq" id="WP_331216198.1">
    <property type="nucleotide sequence ID" value="NZ_JAZGQK010000017.1"/>
</dbReference>
<evidence type="ECO:0000313" key="2">
    <source>
        <dbReference type="Proteomes" id="UP001332243"/>
    </source>
</evidence>
<protein>
    <recommendedName>
        <fullName evidence="3">FHA domain-containing protein</fullName>
    </recommendedName>
</protein>
<evidence type="ECO:0008006" key="3">
    <source>
        <dbReference type="Google" id="ProtNLM"/>
    </source>
</evidence>
<name>A0ABU7RX59_9ACTN</name>
<accession>A0ABU7RX59</accession>